<sequence>MTTDDHLAEVIAFPGAWQRTDARQQAEPDADRDAAESDGATDTISTLQQRIRAVETRERVEHAVAAQDEPAAETEPRRREQLRPAGNVRKLGGRSRVQFRPSDDEADQEAHTHAHSPSNVTALPGSAGNADLIAGASDLLVRWLGRAPHSIRDARRYLREMFEGLGELDIENILDRMQELGYLNDRVFAEQLRDGKFARKGLGQGTMRLELRKLGIADDIIAEVLGDLDVDDEYERALDLARERARRSRGLDYDTAFRRIHGYLARRGFGGELATRAVRTALSD</sequence>
<feature type="compositionally biased region" description="Basic and acidic residues" evidence="6">
    <location>
        <begin position="52"/>
        <end position="62"/>
    </location>
</feature>
<evidence type="ECO:0000259" key="8">
    <source>
        <dbReference type="Pfam" id="PF21981"/>
    </source>
</evidence>
<protein>
    <recommendedName>
        <fullName evidence="3 5">Regulatory protein RecX</fullName>
    </recommendedName>
</protein>
<accession>A0A3P3W2R3</accession>
<evidence type="ECO:0000313" key="9">
    <source>
        <dbReference type="EMBL" id="RRJ87929.1"/>
    </source>
</evidence>
<dbReference type="OrthoDB" id="5244465at2"/>
<gene>
    <name evidence="5" type="primary">recX</name>
    <name evidence="9" type="ORF">EG850_03510</name>
</gene>
<dbReference type="HAMAP" id="MF_01114">
    <property type="entry name" value="RecX"/>
    <property type="match status" value="1"/>
</dbReference>
<dbReference type="AlphaFoldDB" id="A0A3P3W2R3"/>
<dbReference type="GO" id="GO:0005737">
    <property type="term" value="C:cytoplasm"/>
    <property type="evidence" value="ECO:0007669"/>
    <property type="project" value="UniProtKB-SubCell"/>
</dbReference>
<dbReference type="GO" id="GO:0006282">
    <property type="term" value="P:regulation of DNA repair"/>
    <property type="evidence" value="ECO:0007669"/>
    <property type="project" value="UniProtKB-UniRule"/>
</dbReference>
<organism evidence="9 10">
    <name type="scientific">Gulosibacter macacae</name>
    <dbReference type="NCBI Taxonomy" id="2488791"/>
    <lineage>
        <taxon>Bacteria</taxon>
        <taxon>Bacillati</taxon>
        <taxon>Actinomycetota</taxon>
        <taxon>Actinomycetes</taxon>
        <taxon>Micrococcales</taxon>
        <taxon>Microbacteriaceae</taxon>
        <taxon>Gulosibacter</taxon>
    </lineage>
</organism>
<evidence type="ECO:0000256" key="1">
    <source>
        <dbReference type="ARBA" id="ARBA00004496"/>
    </source>
</evidence>
<keyword evidence="4 5" id="KW-0963">Cytoplasm</keyword>
<proteinExistence type="inferred from homology"/>
<name>A0A3P3W2R3_9MICO</name>
<dbReference type="InterPro" id="IPR053924">
    <property type="entry name" value="RecX_HTH_2nd"/>
</dbReference>
<feature type="domain" description="RecX second three-helical" evidence="7">
    <location>
        <begin position="184"/>
        <end position="225"/>
    </location>
</feature>
<dbReference type="InterPro" id="IPR053925">
    <property type="entry name" value="RecX_HTH_3rd"/>
</dbReference>
<evidence type="ECO:0000256" key="5">
    <source>
        <dbReference type="HAMAP-Rule" id="MF_01114"/>
    </source>
</evidence>
<evidence type="ECO:0000256" key="6">
    <source>
        <dbReference type="SAM" id="MobiDB-lite"/>
    </source>
</evidence>
<feature type="compositionally biased region" description="Basic and acidic residues" evidence="6">
    <location>
        <begin position="20"/>
        <end position="35"/>
    </location>
</feature>
<feature type="region of interest" description="Disordered" evidence="6">
    <location>
        <begin position="12"/>
        <end position="123"/>
    </location>
</feature>
<evidence type="ECO:0000256" key="2">
    <source>
        <dbReference type="ARBA" id="ARBA00009695"/>
    </source>
</evidence>
<comment type="subcellular location">
    <subcellularLocation>
        <location evidence="1 5">Cytoplasm</location>
    </subcellularLocation>
</comment>
<evidence type="ECO:0000313" key="10">
    <source>
        <dbReference type="Proteomes" id="UP000274391"/>
    </source>
</evidence>
<dbReference type="InterPro" id="IPR036388">
    <property type="entry name" value="WH-like_DNA-bd_sf"/>
</dbReference>
<evidence type="ECO:0000256" key="3">
    <source>
        <dbReference type="ARBA" id="ARBA00018111"/>
    </source>
</evidence>
<dbReference type="Gene3D" id="1.10.10.10">
    <property type="entry name" value="Winged helix-like DNA-binding domain superfamily/Winged helix DNA-binding domain"/>
    <property type="match status" value="2"/>
</dbReference>
<keyword evidence="10" id="KW-1185">Reference proteome</keyword>
<comment type="caution">
    <text evidence="9">The sequence shown here is derived from an EMBL/GenBank/DDBJ whole genome shotgun (WGS) entry which is preliminary data.</text>
</comment>
<evidence type="ECO:0000259" key="7">
    <source>
        <dbReference type="Pfam" id="PF02631"/>
    </source>
</evidence>
<dbReference type="RefSeq" id="WP_124970014.1">
    <property type="nucleotide sequence ID" value="NZ_RQVS01000003.1"/>
</dbReference>
<comment type="similarity">
    <text evidence="2 5">Belongs to the RecX family.</text>
</comment>
<comment type="function">
    <text evidence="5">Modulates RecA activity.</text>
</comment>
<dbReference type="PANTHER" id="PTHR33602:SF1">
    <property type="entry name" value="REGULATORY PROTEIN RECX FAMILY PROTEIN"/>
    <property type="match status" value="1"/>
</dbReference>
<reference evidence="9 10" key="1">
    <citation type="submission" date="2018-11" db="EMBL/GenBank/DDBJ databases">
        <title>YIM 102482-1 draft genome.</title>
        <authorList>
            <person name="Li G."/>
            <person name="Jiang Y."/>
        </authorList>
    </citation>
    <scope>NUCLEOTIDE SEQUENCE [LARGE SCALE GENOMIC DNA]</scope>
    <source>
        <strain evidence="9 10">YIM 102482-1</strain>
    </source>
</reference>
<feature type="domain" description="RecX third three-helical" evidence="8">
    <location>
        <begin position="231"/>
        <end position="278"/>
    </location>
</feature>
<dbReference type="PANTHER" id="PTHR33602">
    <property type="entry name" value="REGULATORY PROTEIN RECX FAMILY PROTEIN"/>
    <property type="match status" value="1"/>
</dbReference>
<feature type="compositionally biased region" description="Polar residues" evidence="6">
    <location>
        <begin position="40"/>
        <end position="49"/>
    </location>
</feature>
<dbReference type="Pfam" id="PF21981">
    <property type="entry name" value="RecX_HTH3"/>
    <property type="match status" value="1"/>
</dbReference>
<dbReference type="InterPro" id="IPR003783">
    <property type="entry name" value="Regulatory_RecX"/>
</dbReference>
<dbReference type="Pfam" id="PF02631">
    <property type="entry name" value="RecX_HTH2"/>
    <property type="match status" value="1"/>
</dbReference>
<evidence type="ECO:0000256" key="4">
    <source>
        <dbReference type="ARBA" id="ARBA00022490"/>
    </source>
</evidence>
<dbReference type="EMBL" id="RQVS01000003">
    <property type="protein sequence ID" value="RRJ87929.1"/>
    <property type="molecule type" value="Genomic_DNA"/>
</dbReference>
<dbReference type="Proteomes" id="UP000274391">
    <property type="component" value="Unassembled WGS sequence"/>
</dbReference>